<organism evidence="2 3">
    <name type="scientific">Vespula vulgaris</name>
    <name type="common">Yellow jacket</name>
    <name type="synonym">Wasp</name>
    <dbReference type="NCBI Taxonomy" id="7454"/>
    <lineage>
        <taxon>Eukaryota</taxon>
        <taxon>Metazoa</taxon>
        <taxon>Ecdysozoa</taxon>
        <taxon>Arthropoda</taxon>
        <taxon>Hexapoda</taxon>
        <taxon>Insecta</taxon>
        <taxon>Pterygota</taxon>
        <taxon>Neoptera</taxon>
        <taxon>Endopterygota</taxon>
        <taxon>Hymenoptera</taxon>
        <taxon>Apocrita</taxon>
        <taxon>Aculeata</taxon>
        <taxon>Vespoidea</taxon>
        <taxon>Vespidae</taxon>
        <taxon>Vespinae</taxon>
        <taxon>Vespula</taxon>
    </lineage>
</organism>
<gene>
    <name evidence="2" type="ORF">HZH66_006728</name>
</gene>
<dbReference type="InterPro" id="IPR046349">
    <property type="entry name" value="C1-like_sf"/>
</dbReference>
<name>A0A834K433_VESVU</name>
<evidence type="ECO:0000313" key="2">
    <source>
        <dbReference type="EMBL" id="KAF7398831.1"/>
    </source>
</evidence>
<dbReference type="Proteomes" id="UP000614350">
    <property type="component" value="Unassembled WGS sequence"/>
</dbReference>
<reference evidence="2" key="1">
    <citation type="journal article" date="2020" name="G3 (Bethesda)">
        <title>High-Quality Assemblies for Three Invasive Social Wasps from the &lt;i&gt;Vespula&lt;/i&gt; Genus.</title>
        <authorList>
            <person name="Harrop T.W.R."/>
            <person name="Guhlin J."/>
            <person name="McLaughlin G.M."/>
            <person name="Permina E."/>
            <person name="Stockwell P."/>
            <person name="Gilligan J."/>
            <person name="Le Lec M.F."/>
            <person name="Gruber M.A.M."/>
            <person name="Quinn O."/>
            <person name="Lovegrove M."/>
            <person name="Duncan E.J."/>
            <person name="Remnant E.J."/>
            <person name="Van Eeckhoven J."/>
            <person name="Graham B."/>
            <person name="Knapp R.A."/>
            <person name="Langford K.W."/>
            <person name="Kronenberg Z."/>
            <person name="Press M.O."/>
            <person name="Eacker S.M."/>
            <person name="Wilson-Rankin E.E."/>
            <person name="Purcell J."/>
            <person name="Lester P.J."/>
            <person name="Dearden P.K."/>
        </authorList>
    </citation>
    <scope>NUCLEOTIDE SEQUENCE</scope>
    <source>
        <strain evidence="2">Marl-1</strain>
    </source>
</reference>
<feature type="compositionally biased region" description="Basic and acidic residues" evidence="1">
    <location>
        <begin position="188"/>
        <end position="202"/>
    </location>
</feature>
<feature type="region of interest" description="Disordered" evidence="1">
    <location>
        <begin position="172"/>
        <end position="202"/>
    </location>
</feature>
<protein>
    <submittedName>
        <fullName evidence="2">Uncharacterized protein</fullName>
    </submittedName>
</protein>
<dbReference type="SUPFAM" id="SSF57889">
    <property type="entry name" value="Cysteine-rich domain"/>
    <property type="match status" value="1"/>
</dbReference>
<evidence type="ECO:0000256" key="1">
    <source>
        <dbReference type="SAM" id="MobiDB-lite"/>
    </source>
</evidence>
<sequence length="202" mass="23302">MLKGSLPPYLDARNEENSFYITLSNGPHTYVAESTNTEPENYNHNLEDVYFITPILCKHCEDYIWGSGKVGVACKVSNYLNINIFKHGCCDERKKGDEGEFTRNPRPLKRYTTSLSFYEKNRPEVVQEEEEPSRKTLNVIFLKTRRLSSSDIARTTERKFYEEVKRLQIAEASSKEFEDGENDDFEAAEEKGSSASTVEKER</sequence>
<dbReference type="Gene3D" id="3.30.60.20">
    <property type="match status" value="1"/>
</dbReference>
<keyword evidence="3" id="KW-1185">Reference proteome</keyword>
<dbReference type="AlphaFoldDB" id="A0A834K433"/>
<accession>A0A834K433</accession>
<evidence type="ECO:0000313" key="3">
    <source>
        <dbReference type="Proteomes" id="UP000614350"/>
    </source>
</evidence>
<proteinExistence type="predicted"/>
<feature type="compositionally biased region" description="Acidic residues" evidence="1">
    <location>
        <begin position="178"/>
        <end position="187"/>
    </location>
</feature>
<comment type="caution">
    <text evidence="2">The sequence shown here is derived from an EMBL/GenBank/DDBJ whole genome shotgun (WGS) entry which is preliminary data.</text>
</comment>
<dbReference type="EMBL" id="JACSEA010000006">
    <property type="protein sequence ID" value="KAF7398831.1"/>
    <property type="molecule type" value="Genomic_DNA"/>
</dbReference>